<proteinExistence type="predicted"/>
<evidence type="ECO:0000313" key="1">
    <source>
        <dbReference type="EMBL" id="MBB3121226.1"/>
    </source>
</evidence>
<comment type="caution">
    <text evidence="1">The sequence shown here is derived from an EMBL/GenBank/DDBJ whole genome shotgun (WGS) entry which is preliminary data.</text>
</comment>
<name>A0A7W5BE71_9BURK</name>
<dbReference type="EMBL" id="JACHXD010000014">
    <property type="protein sequence ID" value="MBB3121226.1"/>
    <property type="molecule type" value="Genomic_DNA"/>
</dbReference>
<organism evidence="1 2">
    <name type="scientific">Pseudoduganella violacea</name>
    <dbReference type="NCBI Taxonomy" id="1715466"/>
    <lineage>
        <taxon>Bacteria</taxon>
        <taxon>Pseudomonadati</taxon>
        <taxon>Pseudomonadota</taxon>
        <taxon>Betaproteobacteria</taxon>
        <taxon>Burkholderiales</taxon>
        <taxon>Oxalobacteraceae</taxon>
        <taxon>Telluria group</taxon>
        <taxon>Pseudoduganella</taxon>
    </lineage>
</organism>
<accession>A0A7W5BE71</accession>
<keyword evidence="2" id="KW-1185">Reference proteome</keyword>
<dbReference type="AlphaFoldDB" id="A0A7W5BE71"/>
<dbReference type="Proteomes" id="UP000541535">
    <property type="component" value="Unassembled WGS sequence"/>
</dbReference>
<protein>
    <submittedName>
        <fullName evidence="1">Uncharacterized protein</fullName>
    </submittedName>
</protein>
<gene>
    <name evidence="1" type="ORF">FHS03_004302</name>
</gene>
<reference evidence="1 2" key="1">
    <citation type="submission" date="2020-08" db="EMBL/GenBank/DDBJ databases">
        <title>Genomic Encyclopedia of Type Strains, Phase III (KMG-III): the genomes of soil and plant-associated and newly described type strains.</title>
        <authorList>
            <person name="Whitman W."/>
        </authorList>
    </citation>
    <scope>NUCLEOTIDE SEQUENCE [LARGE SCALE GENOMIC DNA]</scope>
    <source>
        <strain evidence="1 2">CECT 8897</strain>
    </source>
</reference>
<dbReference type="RefSeq" id="WP_183442950.1">
    <property type="nucleotide sequence ID" value="NZ_JACHXD010000014.1"/>
</dbReference>
<evidence type="ECO:0000313" key="2">
    <source>
        <dbReference type="Proteomes" id="UP000541535"/>
    </source>
</evidence>
<sequence>MLRKQLFYLSSEGLWASLCQRGATTDHTFFAADAAGLRAFAAWLERQGQTPAWLLADLVEEDFQVQQLPHVGGKAGRNLRERRLSQLYRETPYRRATILGRAADGRRDDRVLLSALTNPALLAPWLEAMEEAATPLAGIYSAALLSTELVQRLLAGQEHLLLVTPQSAGLRQSYFRNGALKFSRLTPTVGGEHLASGVAAETARAQQFLTSVRLIGRGDVLHTAILAPGAQIAALAQLCQDGPETAFNFLPLEDVAPQFGADPAAPLADGLLLARLARARPPGHYSRGEVRRHFQLWRARISLYASSAVIGVAGLVWTVANLISYGTAESHAAELRAEAARKESAYQASMSTMPPTAARTANMKAAVSIEKLLAEQGPAPEAMLQLVSAALEQSPQIRLTQLDWQVQVAGLPAQADGGAPAAATGAMPGLGADAQAQAVTPMPALLLGIPRRPPQTLRLEAEVLVQQDDYRAVLDSMNGFAQALARTPRMTVQIGSLPFDVRSNVKLSGRAGSSGNTVEDRAKFTLNLVWNP</sequence>